<dbReference type="Proteomes" id="UP000708208">
    <property type="component" value="Unassembled WGS sequence"/>
</dbReference>
<dbReference type="AlphaFoldDB" id="A0A8J2KVS3"/>
<proteinExistence type="predicted"/>
<comment type="caution">
    <text evidence="1">The sequence shown here is derived from an EMBL/GenBank/DDBJ whole genome shotgun (WGS) entry which is preliminary data.</text>
</comment>
<protein>
    <submittedName>
        <fullName evidence="1">Uncharacterized protein</fullName>
    </submittedName>
</protein>
<reference evidence="1" key="1">
    <citation type="submission" date="2021-06" db="EMBL/GenBank/DDBJ databases">
        <authorList>
            <person name="Hodson N. C."/>
            <person name="Mongue J. A."/>
            <person name="Jaron S. K."/>
        </authorList>
    </citation>
    <scope>NUCLEOTIDE SEQUENCE</scope>
</reference>
<name>A0A8J2KVS3_9HEXA</name>
<keyword evidence="2" id="KW-1185">Reference proteome</keyword>
<accession>A0A8J2KVS3</accession>
<dbReference type="EMBL" id="CAJVCH010532463">
    <property type="protein sequence ID" value="CAG7824364.1"/>
    <property type="molecule type" value="Genomic_DNA"/>
</dbReference>
<organism evidence="1 2">
    <name type="scientific">Allacma fusca</name>
    <dbReference type="NCBI Taxonomy" id="39272"/>
    <lineage>
        <taxon>Eukaryota</taxon>
        <taxon>Metazoa</taxon>
        <taxon>Ecdysozoa</taxon>
        <taxon>Arthropoda</taxon>
        <taxon>Hexapoda</taxon>
        <taxon>Collembola</taxon>
        <taxon>Symphypleona</taxon>
        <taxon>Sminthuridae</taxon>
        <taxon>Allacma</taxon>
    </lineage>
</organism>
<evidence type="ECO:0000313" key="2">
    <source>
        <dbReference type="Proteomes" id="UP000708208"/>
    </source>
</evidence>
<evidence type="ECO:0000313" key="1">
    <source>
        <dbReference type="EMBL" id="CAG7824364.1"/>
    </source>
</evidence>
<gene>
    <name evidence="1" type="ORF">AFUS01_LOCUS34523</name>
</gene>
<sequence length="452" mass="51773">MLGRIVFRLHSAGSGRVRFVYKSIGSQVANDLFQNNQELINQDVSLPEEKAQQLLLPRFIETNINFKTHVTIPPDKGKCPGLFQNIDETENVISPTQNIHVPTVNESYRDDARSSQIFTKIKVRRLVLQPFKYIIRTSSEISKNDVTKPENSHNRSKFLVDLVRVDMTDQKNPEGQNSKYDEANDLLQEPKPLIYSDFGLVQEKGPKFLPFFEETKNELARFQTSEKQLLQDFKKSNFYIPSDEENAKKLNKDGNDLASSIQTTEVPRINESKFDEATCSQKIKKNTVTSFILKPFKYVSLPEEKAQQLLLPRFIETNINFKTHVTIPPDDEKCPDLFQNIDEAKNDISPTQSIHVPTVNEPHRDEARSSQIFTKIKVGRLVLQPFKCIIRTSSEISKNDVTKPENSHNRSKVPVDLVRVDMTDQKVRVNIENHVGCQRSSNISRASLEQCT</sequence>